<evidence type="ECO:0000313" key="4">
    <source>
        <dbReference type="Proteomes" id="UP000230069"/>
    </source>
</evidence>
<organism evidence="3 4">
    <name type="scientific">Aquilegia coerulea</name>
    <name type="common">Rocky mountain columbine</name>
    <dbReference type="NCBI Taxonomy" id="218851"/>
    <lineage>
        <taxon>Eukaryota</taxon>
        <taxon>Viridiplantae</taxon>
        <taxon>Streptophyta</taxon>
        <taxon>Embryophyta</taxon>
        <taxon>Tracheophyta</taxon>
        <taxon>Spermatophyta</taxon>
        <taxon>Magnoliopsida</taxon>
        <taxon>Ranunculales</taxon>
        <taxon>Ranunculaceae</taxon>
        <taxon>Thalictroideae</taxon>
        <taxon>Aquilegia</taxon>
    </lineage>
</organism>
<proteinExistence type="predicted"/>
<dbReference type="SUPFAM" id="SSF47699">
    <property type="entry name" value="Bifunctional inhibitor/lipid-transfer protein/seed storage 2S albumin"/>
    <property type="match status" value="1"/>
</dbReference>
<dbReference type="Gene3D" id="1.10.110.10">
    <property type="entry name" value="Plant lipid-transfer and hydrophobic proteins"/>
    <property type="match status" value="1"/>
</dbReference>
<dbReference type="OrthoDB" id="696558at2759"/>
<dbReference type="AlphaFoldDB" id="A0A2G5E3P1"/>
<feature type="signal peptide" evidence="1">
    <location>
        <begin position="1"/>
        <end position="21"/>
    </location>
</feature>
<dbReference type="SMART" id="SM00499">
    <property type="entry name" value="AAI"/>
    <property type="match status" value="1"/>
</dbReference>
<protein>
    <recommendedName>
        <fullName evidence="2">Bifunctional inhibitor/plant lipid transfer protein/seed storage helical domain-containing protein</fullName>
    </recommendedName>
</protein>
<dbReference type="InParanoid" id="A0A2G5E3P1"/>
<evidence type="ECO:0000259" key="2">
    <source>
        <dbReference type="SMART" id="SM00499"/>
    </source>
</evidence>
<dbReference type="InterPro" id="IPR027923">
    <property type="entry name" value="Hydrophob_seed_dom"/>
</dbReference>
<dbReference type="PANTHER" id="PTHR31731">
    <property type="match status" value="1"/>
</dbReference>
<dbReference type="STRING" id="218851.A0A2G5E3P1"/>
<accession>A0A2G5E3P1</accession>
<feature type="chain" id="PRO_5013915533" description="Bifunctional inhibitor/plant lipid transfer protein/seed storage helical domain-containing protein" evidence="1">
    <location>
        <begin position="22"/>
        <end position="132"/>
    </location>
</feature>
<sequence length="132" mass="13404">MASKVAALLFLNLFFFVCVSSHKSPCAPVKPTPSPVKPTPSSPVKPAKCPKDTLKLGVCADLLGGLVSLTVGTPASTPCCALLSGLADVEAALCLCTAIKANVLGIVKLDIPVALSLLVNACGLKTPKGFKC</sequence>
<keyword evidence="1" id="KW-0732">Signal</keyword>
<reference evidence="3 4" key="1">
    <citation type="submission" date="2017-09" db="EMBL/GenBank/DDBJ databases">
        <title>WGS assembly of Aquilegia coerulea Goldsmith.</title>
        <authorList>
            <person name="Hodges S."/>
            <person name="Kramer E."/>
            <person name="Nordborg M."/>
            <person name="Tomkins J."/>
            <person name="Borevitz J."/>
            <person name="Derieg N."/>
            <person name="Yan J."/>
            <person name="Mihaltcheva S."/>
            <person name="Hayes R.D."/>
            <person name="Rokhsar D."/>
        </authorList>
    </citation>
    <scope>NUCLEOTIDE SEQUENCE [LARGE SCALE GENOMIC DNA]</scope>
    <source>
        <strain evidence="4">cv. Goldsmith</strain>
    </source>
</reference>
<evidence type="ECO:0000313" key="3">
    <source>
        <dbReference type="EMBL" id="PIA50157.1"/>
    </source>
</evidence>
<dbReference type="InterPro" id="IPR036312">
    <property type="entry name" value="Bifun_inhib/LTP/seed_sf"/>
</dbReference>
<gene>
    <name evidence="3" type="ORF">AQUCO_01300712v1</name>
</gene>
<dbReference type="Pfam" id="PF14547">
    <property type="entry name" value="Hydrophob_seed"/>
    <property type="match status" value="1"/>
</dbReference>
<keyword evidence="4" id="KW-1185">Reference proteome</keyword>
<feature type="domain" description="Bifunctional inhibitor/plant lipid transfer protein/seed storage helical" evidence="2">
    <location>
        <begin position="49"/>
        <end position="132"/>
    </location>
</feature>
<dbReference type="CDD" id="cd01958">
    <property type="entry name" value="HPS_like"/>
    <property type="match status" value="1"/>
</dbReference>
<dbReference type="Proteomes" id="UP000230069">
    <property type="component" value="Unassembled WGS sequence"/>
</dbReference>
<name>A0A2G5E3P1_AQUCA</name>
<dbReference type="EMBL" id="KZ305030">
    <property type="protein sequence ID" value="PIA50157.1"/>
    <property type="molecule type" value="Genomic_DNA"/>
</dbReference>
<evidence type="ECO:0000256" key="1">
    <source>
        <dbReference type="SAM" id="SignalP"/>
    </source>
</evidence>
<dbReference type="InterPro" id="IPR051636">
    <property type="entry name" value="Plant_LTP/defense-related"/>
</dbReference>
<dbReference type="InterPro" id="IPR016140">
    <property type="entry name" value="Bifunc_inhib/LTP/seed_store"/>
</dbReference>